<feature type="transmembrane region" description="Helical" evidence="4">
    <location>
        <begin position="302"/>
        <end position="324"/>
    </location>
</feature>
<keyword evidence="7" id="KW-1185">Reference proteome</keyword>
<accession>A0ABT3YUP0</accession>
<feature type="transmembrane region" description="Helical" evidence="4">
    <location>
        <begin position="278"/>
        <end position="296"/>
    </location>
</feature>
<name>A0ABT3YUP0_9PSED</name>
<feature type="domain" description="Major facilitator superfamily (MFS) profile" evidence="5">
    <location>
        <begin position="213"/>
        <end position="400"/>
    </location>
</feature>
<evidence type="ECO:0000256" key="2">
    <source>
        <dbReference type="ARBA" id="ARBA00022989"/>
    </source>
</evidence>
<gene>
    <name evidence="6" type="ORF">NQF78_11355</name>
</gene>
<feature type="transmembrane region" description="Helical" evidence="4">
    <location>
        <begin position="46"/>
        <end position="67"/>
    </location>
</feature>
<dbReference type="EMBL" id="JANIGP010000006">
    <property type="protein sequence ID" value="MCY0108913.1"/>
    <property type="molecule type" value="Genomic_DNA"/>
</dbReference>
<evidence type="ECO:0000313" key="6">
    <source>
        <dbReference type="EMBL" id="MCY0108913.1"/>
    </source>
</evidence>
<feature type="transmembrane region" description="Helical" evidence="4">
    <location>
        <begin position="79"/>
        <end position="101"/>
    </location>
</feature>
<feature type="transmembrane region" description="Helical" evidence="4">
    <location>
        <begin position="16"/>
        <end position="40"/>
    </location>
</feature>
<keyword evidence="3 4" id="KW-0472">Membrane</keyword>
<keyword evidence="1 4" id="KW-0812">Transmembrane</keyword>
<dbReference type="RefSeq" id="WP_267800791.1">
    <property type="nucleotide sequence ID" value="NZ_JANIGP010000006.1"/>
</dbReference>
<evidence type="ECO:0000313" key="7">
    <source>
        <dbReference type="Proteomes" id="UP001207830"/>
    </source>
</evidence>
<feature type="transmembrane region" description="Helical" evidence="4">
    <location>
        <begin position="107"/>
        <end position="126"/>
    </location>
</feature>
<dbReference type="Proteomes" id="UP001207830">
    <property type="component" value="Unassembled WGS sequence"/>
</dbReference>
<feature type="transmembrane region" description="Helical" evidence="4">
    <location>
        <begin position="216"/>
        <end position="240"/>
    </location>
</feature>
<comment type="caution">
    <text evidence="6">The sequence shown here is derived from an EMBL/GenBank/DDBJ whole genome shotgun (WGS) entry which is preliminary data.</text>
</comment>
<dbReference type="InterPro" id="IPR020846">
    <property type="entry name" value="MFS_dom"/>
</dbReference>
<dbReference type="Pfam" id="PF07690">
    <property type="entry name" value="MFS_1"/>
    <property type="match status" value="1"/>
</dbReference>
<feature type="transmembrane region" description="Helical" evidence="4">
    <location>
        <begin position="171"/>
        <end position="188"/>
    </location>
</feature>
<dbReference type="InterPro" id="IPR011701">
    <property type="entry name" value="MFS"/>
</dbReference>
<dbReference type="SUPFAM" id="SSF103473">
    <property type="entry name" value="MFS general substrate transporter"/>
    <property type="match status" value="1"/>
</dbReference>
<evidence type="ECO:0000256" key="1">
    <source>
        <dbReference type="ARBA" id="ARBA00022692"/>
    </source>
</evidence>
<keyword evidence="2 4" id="KW-1133">Transmembrane helix</keyword>
<reference evidence="6 7" key="1">
    <citation type="submission" date="2022-07" db="EMBL/GenBank/DDBJ databases">
        <title>Characterization of plant growth promoting rhizobacteria (PGPR) for use as bioinoculants in agriculture.</title>
        <authorList>
            <person name="Hassen A.I."/>
            <person name="Pierneef R."/>
        </authorList>
    </citation>
    <scope>NUCLEOTIDE SEQUENCE [LARGE SCALE GENOMIC DNA]</scope>
    <source>
        <strain evidence="6 7">SARCC-3054</strain>
    </source>
</reference>
<feature type="transmembrane region" description="Helical" evidence="4">
    <location>
        <begin position="246"/>
        <end position="266"/>
    </location>
</feature>
<dbReference type="PANTHER" id="PTHR23542:SF1">
    <property type="entry name" value="MAJOR FACILITATOR SUPERFAMILY (MFS) PROFILE DOMAIN-CONTAINING PROTEIN"/>
    <property type="match status" value="1"/>
</dbReference>
<dbReference type="InterPro" id="IPR036259">
    <property type="entry name" value="MFS_trans_sf"/>
</dbReference>
<sequence>MVKSYRELFTQPGTHGFALAGLVARFPLAMAGIGIITMLAMMRDNYALAGAVAATFALTLAVLAPQISRLVDRFGQRQVLPGAAAISCTGLLALPACAYWQLPDWTLFVGAVMSGFMPSMSAMSRARWTLFYRGTAKLNTAYALESVLDEVTFIVGPPLAVGLSVALFPEAGPLVTALLLAIGVYAFVSQRGSEPPVRATSGAPQTSMIRVGGIRILALLMVAMGMIVGTIDVVSVAFAQSQGQPVAASIVLSAYALGSCVAGLTFGAMKLQVPLSRLFLLCGLATAITTVPLLWASNVLGLSLAVLVAGVFFAPTLIVAMTLAEQMVAPERLTEALTWLISGLGVGVALGAAATGQVVDEFGARQGAIVALVAGLIVLGVALYGHRRLKPDMAIVAQAT</sequence>
<proteinExistence type="predicted"/>
<feature type="transmembrane region" description="Helical" evidence="4">
    <location>
        <begin position="336"/>
        <end position="355"/>
    </location>
</feature>
<evidence type="ECO:0000256" key="4">
    <source>
        <dbReference type="SAM" id="Phobius"/>
    </source>
</evidence>
<dbReference type="PANTHER" id="PTHR23542">
    <property type="match status" value="1"/>
</dbReference>
<evidence type="ECO:0000259" key="5">
    <source>
        <dbReference type="PROSITE" id="PS50850"/>
    </source>
</evidence>
<organism evidence="6 7">
    <name type="scientific">Pseudomonas monsensis</name>
    <dbReference type="NCBI Taxonomy" id="2745509"/>
    <lineage>
        <taxon>Bacteria</taxon>
        <taxon>Pseudomonadati</taxon>
        <taxon>Pseudomonadota</taxon>
        <taxon>Gammaproteobacteria</taxon>
        <taxon>Pseudomonadales</taxon>
        <taxon>Pseudomonadaceae</taxon>
        <taxon>Pseudomonas</taxon>
    </lineage>
</organism>
<dbReference type="Gene3D" id="1.20.1250.20">
    <property type="entry name" value="MFS general substrate transporter like domains"/>
    <property type="match status" value="2"/>
</dbReference>
<evidence type="ECO:0000256" key="3">
    <source>
        <dbReference type="ARBA" id="ARBA00023136"/>
    </source>
</evidence>
<feature type="transmembrane region" description="Helical" evidence="4">
    <location>
        <begin position="367"/>
        <end position="385"/>
    </location>
</feature>
<dbReference type="PROSITE" id="PS50850">
    <property type="entry name" value="MFS"/>
    <property type="match status" value="1"/>
</dbReference>
<protein>
    <submittedName>
        <fullName evidence="6">MFS transporter</fullName>
    </submittedName>
</protein>